<name>A0ABR2LXB8_9ASPA</name>
<dbReference type="Proteomes" id="UP001412067">
    <property type="component" value="Unassembled WGS sequence"/>
</dbReference>
<accession>A0ABR2LXB8</accession>
<comment type="caution">
    <text evidence="1">The sequence shown here is derived from an EMBL/GenBank/DDBJ whole genome shotgun (WGS) entry which is preliminary data.</text>
</comment>
<organism evidence="1 2">
    <name type="scientific">Platanthera guangdongensis</name>
    <dbReference type="NCBI Taxonomy" id="2320717"/>
    <lineage>
        <taxon>Eukaryota</taxon>
        <taxon>Viridiplantae</taxon>
        <taxon>Streptophyta</taxon>
        <taxon>Embryophyta</taxon>
        <taxon>Tracheophyta</taxon>
        <taxon>Spermatophyta</taxon>
        <taxon>Magnoliopsida</taxon>
        <taxon>Liliopsida</taxon>
        <taxon>Asparagales</taxon>
        <taxon>Orchidaceae</taxon>
        <taxon>Orchidoideae</taxon>
        <taxon>Orchideae</taxon>
        <taxon>Orchidinae</taxon>
        <taxon>Platanthera</taxon>
    </lineage>
</organism>
<keyword evidence="2" id="KW-1185">Reference proteome</keyword>
<gene>
    <name evidence="1" type="ORF">KSP40_PGU014330</name>
</gene>
<sequence>MVKIDYYGANRGEVNDAQAPLSSSPHPPTGVVIFLLNHAGLFLLNRDVRRRSAFATNSGLELEMLIMPSKLIRLDILHSGYANIVIVPVAA</sequence>
<dbReference type="EMBL" id="JBBWWR010000014">
    <property type="protein sequence ID" value="KAK8953514.1"/>
    <property type="molecule type" value="Genomic_DNA"/>
</dbReference>
<reference evidence="1 2" key="1">
    <citation type="journal article" date="2022" name="Nat. Plants">
        <title>Genomes of leafy and leafless Platanthera orchids illuminate the evolution of mycoheterotrophy.</title>
        <authorList>
            <person name="Li M.H."/>
            <person name="Liu K.W."/>
            <person name="Li Z."/>
            <person name="Lu H.C."/>
            <person name="Ye Q.L."/>
            <person name="Zhang D."/>
            <person name="Wang J.Y."/>
            <person name="Li Y.F."/>
            <person name="Zhong Z.M."/>
            <person name="Liu X."/>
            <person name="Yu X."/>
            <person name="Liu D.K."/>
            <person name="Tu X.D."/>
            <person name="Liu B."/>
            <person name="Hao Y."/>
            <person name="Liao X.Y."/>
            <person name="Jiang Y.T."/>
            <person name="Sun W.H."/>
            <person name="Chen J."/>
            <person name="Chen Y.Q."/>
            <person name="Ai Y."/>
            <person name="Zhai J.W."/>
            <person name="Wu S.S."/>
            <person name="Zhou Z."/>
            <person name="Hsiao Y.Y."/>
            <person name="Wu W.L."/>
            <person name="Chen Y.Y."/>
            <person name="Lin Y.F."/>
            <person name="Hsu J.L."/>
            <person name="Li C.Y."/>
            <person name="Wang Z.W."/>
            <person name="Zhao X."/>
            <person name="Zhong W.Y."/>
            <person name="Ma X.K."/>
            <person name="Ma L."/>
            <person name="Huang J."/>
            <person name="Chen G.Z."/>
            <person name="Huang M.Z."/>
            <person name="Huang L."/>
            <person name="Peng D.H."/>
            <person name="Luo Y.B."/>
            <person name="Zou S.Q."/>
            <person name="Chen S.P."/>
            <person name="Lan S."/>
            <person name="Tsai W.C."/>
            <person name="Van de Peer Y."/>
            <person name="Liu Z.J."/>
        </authorList>
    </citation>
    <scope>NUCLEOTIDE SEQUENCE [LARGE SCALE GENOMIC DNA]</scope>
    <source>
        <strain evidence="1">Lor288</strain>
    </source>
</reference>
<proteinExistence type="predicted"/>
<evidence type="ECO:0000313" key="1">
    <source>
        <dbReference type="EMBL" id="KAK8953514.1"/>
    </source>
</evidence>
<protein>
    <submittedName>
        <fullName evidence="1">Uncharacterized protein</fullName>
    </submittedName>
</protein>
<evidence type="ECO:0000313" key="2">
    <source>
        <dbReference type="Proteomes" id="UP001412067"/>
    </source>
</evidence>